<dbReference type="Proteomes" id="UP000323164">
    <property type="component" value="Unassembled WGS sequence"/>
</dbReference>
<dbReference type="GO" id="GO:0016787">
    <property type="term" value="F:hydrolase activity"/>
    <property type="evidence" value="ECO:0007669"/>
    <property type="project" value="UniProtKB-KW"/>
</dbReference>
<evidence type="ECO:0000259" key="7">
    <source>
        <dbReference type="PROSITE" id="PS51194"/>
    </source>
</evidence>
<dbReference type="PANTHER" id="PTHR18934">
    <property type="entry name" value="ATP-DEPENDENT RNA HELICASE"/>
    <property type="match status" value="1"/>
</dbReference>
<dbReference type="Gene3D" id="1.20.120.1080">
    <property type="match status" value="1"/>
</dbReference>
<dbReference type="GO" id="GO:0003723">
    <property type="term" value="F:RNA binding"/>
    <property type="evidence" value="ECO:0007669"/>
    <property type="project" value="TreeGrafter"/>
</dbReference>
<dbReference type="SUPFAM" id="SSF52540">
    <property type="entry name" value="P-loop containing nucleoside triphosphate hydrolases"/>
    <property type="match status" value="1"/>
</dbReference>
<dbReference type="Gene3D" id="3.40.50.300">
    <property type="entry name" value="P-loop containing nucleotide triphosphate hydrolases"/>
    <property type="match status" value="2"/>
</dbReference>
<dbReference type="EMBL" id="VTRV01000036">
    <property type="protein sequence ID" value="TZF90507.1"/>
    <property type="molecule type" value="Genomic_DNA"/>
</dbReference>
<keyword evidence="9" id="KW-1185">Reference proteome</keyword>
<dbReference type="Pfam" id="PF21010">
    <property type="entry name" value="HA2_C"/>
    <property type="match status" value="1"/>
</dbReference>
<dbReference type="CDD" id="cd18791">
    <property type="entry name" value="SF2_C_RHA"/>
    <property type="match status" value="1"/>
</dbReference>
<dbReference type="InterPro" id="IPR027417">
    <property type="entry name" value="P-loop_NTPase"/>
</dbReference>
<evidence type="ECO:0000256" key="4">
    <source>
        <dbReference type="ARBA" id="ARBA00022840"/>
    </source>
</evidence>
<dbReference type="RefSeq" id="WP_149352251.1">
    <property type="nucleotide sequence ID" value="NZ_VTRV01000036.1"/>
</dbReference>
<protein>
    <submittedName>
        <fullName evidence="8">ATP-dependent RNA helicase HrpA</fullName>
        <ecNumber evidence="8">3.6.4.13</ecNumber>
    </submittedName>
</protein>
<dbReference type="FunFam" id="1.20.120.1080:FF:000005">
    <property type="entry name" value="ATP-dependent helicase HrpA"/>
    <property type="match status" value="1"/>
</dbReference>
<keyword evidence="1" id="KW-0547">Nucleotide-binding</keyword>
<dbReference type="SMART" id="SM00847">
    <property type="entry name" value="HA2"/>
    <property type="match status" value="1"/>
</dbReference>
<dbReference type="GO" id="GO:0003724">
    <property type="term" value="F:RNA helicase activity"/>
    <property type="evidence" value="ECO:0007669"/>
    <property type="project" value="UniProtKB-EC"/>
</dbReference>
<sequence>MTRDRGRLHGLWSRWSQAPADAGRRDAFEKALTTSIALRDARARKLPSGAVPDELPIAAEAQRIVDLIREHPVVVIAGETGSGKTTQIPKLCLAAGRGAAGLIGCTQPRRIAARAVARRVADELHVPMGGAVGYQVRFTDNVGEDTVIKFMTDGILLAEIQSDRWLSKYDTLLIDEAHERSLNIDFLLGYLKQLLQRRHDLKVIITSATIDTARFAAHFENAPVVSVEGRGYPVSVRYRPLDGGPEQVPGARRALLADEAANDGARTVNEAIVAACDEITSEDARGDVLVFLSGEREIRDAHQALERRKYRHTEVLPLYARLSTRDQDRVFNPGPQRRIVLATNVAETSLTVPRIRYVVDPGLARIKRYSPRAKLDRLHIEPISQASANQRMGRCGRVSEGTCYRLYSEPDFQSRAPYTDPEIRRAALAGVILRMLALGLGRIEDFPFLEPPDPRAVTDGWQQLAELGAVDEERKLTVIGRLMARLPVDVKLARMLVAANAHDVLREMLVITAFLGIQDPRERPSDQRGAADAAHAQFADLRSEFVGILKLWSAYEDAHADLTQSKLRAWCEKNFLGFLRMREWRELHRQLKLMAQELGWSSERAEGARGDAGAPERPPGASTQHLKTASKPGATKNAVQAPRVAIVDGRPVRARGAGRSESGSARLAVDT</sequence>
<comment type="caution">
    <text evidence="8">The sequence shown here is derived from an EMBL/GenBank/DDBJ whole genome shotgun (WGS) entry which is preliminary data.</text>
</comment>
<dbReference type="InterPro" id="IPR003593">
    <property type="entry name" value="AAA+_ATPase"/>
</dbReference>
<dbReference type="EC" id="3.6.4.13" evidence="8"/>
<dbReference type="AlphaFoldDB" id="A0A5D8Z754"/>
<dbReference type="Pfam" id="PF00271">
    <property type="entry name" value="Helicase_C"/>
    <property type="match status" value="1"/>
</dbReference>
<keyword evidence="2 8" id="KW-0378">Hydrolase</keyword>
<feature type="compositionally biased region" description="Low complexity" evidence="5">
    <location>
        <begin position="611"/>
        <end position="621"/>
    </location>
</feature>
<dbReference type="Pfam" id="PF00270">
    <property type="entry name" value="DEAD"/>
    <property type="match status" value="1"/>
</dbReference>
<evidence type="ECO:0000313" key="8">
    <source>
        <dbReference type="EMBL" id="TZF90507.1"/>
    </source>
</evidence>
<dbReference type="PROSITE" id="PS51192">
    <property type="entry name" value="HELICASE_ATP_BIND_1"/>
    <property type="match status" value="1"/>
</dbReference>
<feature type="non-terminal residue" evidence="8">
    <location>
        <position position="671"/>
    </location>
</feature>
<proteinExistence type="predicted"/>
<dbReference type="SMART" id="SM00487">
    <property type="entry name" value="DEXDc"/>
    <property type="match status" value="1"/>
</dbReference>
<dbReference type="InterPro" id="IPR007502">
    <property type="entry name" value="Helicase-assoc_dom"/>
</dbReference>
<dbReference type="InterPro" id="IPR014001">
    <property type="entry name" value="Helicase_ATP-bd"/>
</dbReference>
<dbReference type="PROSITE" id="PS51194">
    <property type="entry name" value="HELICASE_CTER"/>
    <property type="match status" value="1"/>
</dbReference>
<keyword evidence="3 8" id="KW-0347">Helicase</keyword>
<reference evidence="8 9" key="1">
    <citation type="submission" date="2019-08" db="EMBL/GenBank/DDBJ databases">
        <title>Draft genome sequence of Lysobacter sp. UKS-15.</title>
        <authorList>
            <person name="Im W.-T."/>
        </authorList>
    </citation>
    <scope>NUCLEOTIDE SEQUENCE [LARGE SCALE GENOMIC DNA]</scope>
    <source>
        <strain evidence="8 9">UKS-15</strain>
    </source>
</reference>
<accession>A0A5D8Z754</accession>
<dbReference type="OrthoDB" id="9805617at2"/>
<feature type="domain" description="Helicase C-terminal" evidence="7">
    <location>
        <begin position="267"/>
        <end position="439"/>
    </location>
</feature>
<dbReference type="InterPro" id="IPR001650">
    <property type="entry name" value="Helicase_C-like"/>
</dbReference>
<evidence type="ECO:0000256" key="3">
    <source>
        <dbReference type="ARBA" id="ARBA00022806"/>
    </source>
</evidence>
<dbReference type="InterPro" id="IPR011545">
    <property type="entry name" value="DEAD/DEAH_box_helicase_dom"/>
</dbReference>
<dbReference type="FunFam" id="3.40.50.300:FF:001922">
    <property type="entry name" value="DEAH (Asp-Glu-Ala-His) box polypeptide 29"/>
    <property type="match status" value="1"/>
</dbReference>
<evidence type="ECO:0000256" key="2">
    <source>
        <dbReference type="ARBA" id="ARBA00022801"/>
    </source>
</evidence>
<dbReference type="InterPro" id="IPR010222">
    <property type="entry name" value="RNA_helicase_HrpA"/>
</dbReference>
<dbReference type="Pfam" id="PF04408">
    <property type="entry name" value="WHD_HA2"/>
    <property type="match status" value="1"/>
</dbReference>
<name>A0A5D8Z754_9GAMM</name>
<dbReference type="InterPro" id="IPR048333">
    <property type="entry name" value="HA2_WH"/>
</dbReference>
<feature type="domain" description="Helicase ATP-binding" evidence="6">
    <location>
        <begin position="65"/>
        <end position="228"/>
    </location>
</feature>
<evidence type="ECO:0000256" key="1">
    <source>
        <dbReference type="ARBA" id="ARBA00022741"/>
    </source>
</evidence>
<feature type="region of interest" description="Disordered" evidence="5">
    <location>
        <begin position="604"/>
        <end position="671"/>
    </location>
</feature>
<gene>
    <name evidence="8" type="primary">hrpA</name>
    <name evidence="8" type="ORF">FW784_04965</name>
</gene>
<dbReference type="SMART" id="SM00382">
    <property type="entry name" value="AAA"/>
    <property type="match status" value="1"/>
</dbReference>
<dbReference type="GO" id="GO:0005524">
    <property type="term" value="F:ATP binding"/>
    <property type="evidence" value="ECO:0007669"/>
    <property type="project" value="UniProtKB-KW"/>
</dbReference>
<evidence type="ECO:0000259" key="6">
    <source>
        <dbReference type="PROSITE" id="PS51192"/>
    </source>
</evidence>
<evidence type="ECO:0000313" key="9">
    <source>
        <dbReference type="Proteomes" id="UP000323164"/>
    </source>
</evidence>
<organism evidence="8 9">
    <name type="scientific">Cognatilysobacter lacus</name>
    <dbReference type="NCBI Taxonomy" id="1643323"/>
    <lineage>
        <taxon>Bacteria</taxon>
        <taxon>Pseudomonadati</taxon>
        <taxon>Pseudomonadota</taxon>
        <taxon>Gammaproteobacteria</taxon>
        <taxon>Lysobacterales</taxon>
        <taxon>Lysobacteraceae</taxon>
        <taxon>Cognatilysobacter</taxon>
    </lineage>
</organism>
<dbReference type="NCBIfam" id="TIGR01967">
    <property type="entry name" value="DEAH_box_HrpA"/>
    <property type="match status" value="1"/>
</dbReference>
<keyword evidence="4" id="KW-0067">ATP-binding</keyword>
<evidence type="ECO:0000256" key="5">
    <source>
        <dbReference type="SAM" id="MobiDB-lite"/>
    </source>
</evidence>
<dbReference type="SMART" id="SM00490">
    <property type="entry name" value="HELICc"/>
    <property type="match status" value="1"/>
</dbReference>
<dbReference type="PANTHER" id="PTHR18934:SF99">
    <property type="entry name" value="ATP-DEPENDENT RNA HELICASE DHX37-RELATED"/>
    <property type="match status" value="1"/>
</dbReference>